<proteinExistence type="predicted"/>
<feature type="non-terminal residue" evidence="1">
    <location>
        <position position="262"/>
    </location>
</feature>
<accession>A0ABN7VTX7</accession>
<evidence type="ECO:0000313" key="2">
    <source>
        <dbReference type="Proteomes" id="UP000789901"/>
    </source>
</evidence>
<dbReference type="Proteomes" id="UP000789901">
    <property type="component" value="Unassembled WGS sequence"/>
</dbReference>
<feature type="non-terminal residue" evidence="1">
    <location>
        <position position="1"/>
    </location>
</feature>
<name>A0ABN7VTX7_GIGMA</name>
<sequence>QFFNVNETFELSTENFNKQWALDNNFWTRFNGYLLDNSDKYKTFVCRLSKPRESSGRNENVHPEKLHVTWKTPLLIVKLELELHSACYILLELDKKKMNVTKETIINFCTKRISFSNIRPEILTEVHKFPFPLQKLITKDVHAILKRLEERKCTPNLASAECSCRFFNRYMLSCYYVLYEQLCRTNILMPETWGYFQRTFEESGIEVYQTHGIVEVPVIQKSSTEKAAEKSQSKMNELSERTQDYYYRLAEKRIDEVSQFVG</sequence>
<dbReference type="EMBL" id="CAJVQB010022077">
    <property type="protein sequence ID" value="CAG8798730.1"/>
    <property type="molecule type" value="Genomic_DNA"/>
</dbReference>
<reference evidence="1 2" key="1">
    <citation type="submission" date="2021-06" db="EMBL/GenBank/DDBJ databases">
        <authorList>
            <person name="Kallberg Y."/>
            <person name="Tangrot J."/>
            <person name="Rosling A."/>
        </authorList>
    </citation>
    <scope>NUCLEOTIDE SEQUENCE [LARGE SCALE GENOMIC DNA]</scope>
    <source>
        <strain evidence="1 2">120-4 pot B 10/14</strain>
    </source>
</reference>
<comment type="caution">
    <text evidence="1">The sequence shown here is derived from an EMBL/GenBank/DDBJ whole genome shotgun (WGS) entry which is preliminary data.</text>
</comment>
<keyword evidence="2" id="KW-1185">Reference proteome</keyword>
<evidence type="ECO:0000313" key="1">
    <source>
        <dbReference type="EMBL" id="CAG8798730.1"/>
    </source>
</evidence>
<organism evidence="1 2">
    <name type="scientific">Gigaspora margarita</name>
    <dbReference type="NCBI Taxonomy" id="4874"/>
    <lineage>
        <taxon>Eukaryota</taxon>
        <taxon>Fungi</taxon>
        <taxon>Fungi incertae sedis</taxon>
        <taxon>Mucoromycota</taxon>
        <taxon>Glomeromycotina</taxon>
        <taxon>Glomeromycetes</taxon>
        <taxon>Diversisporales</taxon>
        <taxon>Gigasporaceae</taxon>
        <taxon>Gigaspora</taxon>
    </lineage>
</organism>
<gene>
    <name evidence="1" type="ORF">GMARGA_LOCUS22661</name>
</gene>
<protein>
    <submittedName>
        <fullName evidence="1">28731_t:CDS:1</fullName>
    </submittedName>
</protein>